<keyword evidence="2" id="KW-1185">Reference proteome</keyword>
<dbReference type="EMBL" id="KX832224">
    <property type="protein sequence ID" value="ARR28845.1"/>
    <property type="molecule type" value="Genomic_DNA"/>
</dbReference>
<sequence length="154" mass="17588">MSNFIYFPTREVNHLQTEQVTDYNRGILSFQDVYNLMEQEFGITMMGPLYSTSGQSYRIIKRKWGTVTKYDVFLKPPQSTLHLICQAMGQDGLSPLDVFSIMCTKHPFLTHEPGMMDVVTQTMWHSGLFVVTPCERPTGKIVCKAISRSILLTV</sequence>
<dbReference type="GeneID" id="32878179"/>
<dbReference type="Proteomes" id="UP000203507">
    <property type="component" value="Segment"/>
</dbReference>
<evidence type="ECO:0000313" key="2">
    <source>
        <dbReference type="Proteomes" id="UP000203507"/>
    </source>
</evidence>
<dbReference type="RefSeq" id="YP_009362354.1">
    <property type="nucleotide sequence ID" value="NC_034618.1"/>
</dbReference>
<proteinExistence type="predicted"/>
<evidence type="ECO:0000313" key="1">
    <source>
        <dbReference type="EMBL" id="ARR28845.1"/>
    </source>
</evidence>
<name>A0A1X9T5B7_9VIRU</name>
<organism evidence="1">
    <name type="scientific">Ranid herpesvirus 3</name>
    <dbReference type="NCBI Taxonomy" id="1987509"/>
    <lineage>
        <taxon>Viruses</taxon>
        <taxon>Duplodnaviria</taxon>
        <taxon>Heunggongvirae</taxon>
        <taxon>Peploviricota</taxon>
        <taxon>Herviviricetes</taxon>
        <taxon>Herpesvirales</taxon>
        <taxon>Alloherpesviridae</taxon>
        <taxon>Batravirus</taxon>
        <taxon>Batravirus ranidallo3</taxon>
    </lineage>
</organism>
<dbReference type="KEGG" id="vg:32878179"/>
<accession>A0A1X9T5B7</accession>
<reference evidence="1" key="1">
    <citation type="journal article" date="2017" name="Vet. Pathol.">
        <title>Ranid Herpesvirus 3 and Proliferative Dermatitis in Free-Ranging Wild Common Frogs (Rana Temporaria).</title>
        <authorList>
            <person name="Origgi F.C."/>
            <person name="Schmidt B.R."/>
            <person name="Lohmann P."/>
            <person name="Otten P."/>
            <person name="Akdesir E."/>
            <person name="Gaschen V."/>
            <person name="Aguilar-Bultet L."/>
            <person name="Wahli T."/>
            <person name="Sattler U."/>
            <person name="Stoffel M.H."/>
        </authorList>
    </citation>
    <scope>NUCLEOTIDE SEQUENCE [LARGE SCALE GENOMIC DNA]</scope>
    <source>
        <strain evidence="1">FO1_2015</strain>
    </source>
</reference>
<protein>
    <submittedName>
        <fullName evidence="1">Uncharacterized protein</fullName>
    </submittedName>
</protein>